<feature type="binding site" evidence="5">
    <location>
        <position position="51"/>
    </location>
    <ligand>
        <name>pyruvate</name>
        <dbReference type="ChEBI" id="CHEBI:15361"/>
    </ligand>
</feature>
<accession>A0A5C6DJE2</accession>
<keyword evidence="2" id="KW-0704">Schiff base</keyword>
<organism evidence="6 7">
    <name type="scientific">Novipirellula aureliae</name>
    <dbReference type="NCBI Taxonomy" id="2527966"/>
    <lineage>
        <taxon>Bacteria</taxon>
        <taxon>Pseudomonadati</taxon>
        <taxon>Planctomycetota</taxon>
        <taxon>Planctomycetia</taxon>
        <taxon>Pirellulales</taxon>
        <taxon>Pirellulaceae</taxon>
        <taxon>Novipirellula</taxon>
    </lineage>
</organism>
<dbReference type="Gene3D" id="3.20.20.70">
    <property type="entry name" value="Aldolase class I"/>
    <property type="match status" value="1"/>
</dbReference>
<sequence>MNQDRRQLRGIVPPLITPLAQRDELDLEGLERLLDRVIDAGVAGIFILGTTGEAPSLSYRLRREMIRKTLGIVNGRVPVLVGVTDTAFVESVELAKDAADCGASAAVLTTPYYFPAGQTELTAYVQEIAPRIPLPLMLYNMPDLTKVWFEIDTLGKLSRIESIVGVKDSSGDLGYFAQLCKLKLKRPDWSILIGPEAKLVEAHRLGGDGGVCGGANVLPQLFVECHRALCSGDDQTVAEKQAQILVFQKIYDIGKYASRHIKATKSALSLLGICSDLPADPFHRFLDPQRESVAKILRSMNVLTETESRSQSLSDLCDIHEKGTLRE</sequence>
<feature type="binding site" evidence="5">
    <location>
        <position position="211"/>
    </location>
    <ligand>
        <name>pyruvate</name>
        <dbReference type="ChEBI" id="CHEBI:15361"/>
    </ligand>
</feature>
<evidence type="ECO:0000256" key="2">
    <source>
        <dbReference type="ARBA" id="ARBA00023270"/>
    </source>
</evidence>
<protein>
    <submittedName>
        <fullName evidence="6">Putative 2-keto-3-deoxy-galactonate aldolase YagE</fullName>
        <ecNumber evidence="6">4.1.2.-</ecNumber>
    </submittedName>
</protein>
<evidence type="ECO:0000313" key="6">
    <source>
        <dbReference type="EMBL" id="TWU35701.1"/>
    </source>
</evidence>
<dbReference type="PIRSF" id="PIRSF001365">
    <property type="entry name" value="DHDPS"/>
    <property type="match status" value="1"/>
</dbReference>
<dbReference type="InterPro" id="IPR013785">
    <property type="entry name" value="Aldolase_TIM"/>
</dbReference>
<evidence type="ECO:0000256" key="5">
    <source>
        <dbReference type="PIRSR" id="PIRSR001365-2"/>
    </source>
</evidence>
<name>A0A5C6DJE2_9BACT</name>
<dbReference type="PROSITE" id="PS00666">
    <property type="entry name" value="DHDPS_2"/>
    <property type="match status" value="1"/>
</dbReference>
<gene>
    <name evidence="6" type="primary">yagE</name>
    <name evidence="6" type="ORF">Q31b_51360</name>
</gene>
<feature type="active site" description="Schiff-base intermediate with substrate" evidence="4">
    <location>
        <position position="167"/>
    </location>
</feature>
<reference evidence="6 7" key="1">
    <citation type="submission" date="2019-02" db="EMBL/GenBank/DDBJ databases">
        <title>Deep-cultivation of Planctomycetes and their phenomic and genomic characterization uncovers novel biology.</title>
        <authorList>
            <person name="Wiegand S."/>
            <person name="Jogler M."/>
            <person name="Boedeker C."/>
            <person name="Pinto D."/>
            <person name="Vollmers J."/>
            <person name="Rivas-Marin E."/>
            <person name="Kohn T."/>
            <person name="Peeters S.H."/>
            <person name="Heuer A."/>
            <person name="Rast P."/>
            <person name="Oberbeckmann S."/>
            <person name="Bunk B."/>
            <person name="Jeske O."/>
            <person name="Meyerdierks A."/>
            <person name="Storesund J.E."/>
            <person name="Kallscheuer N."/>
            <person name="Luecker S."/>
            <person name="Lage O.M."/>
            <person name="Pohl T."/>
            <person name="Merkel B.J."/>
            <person name="Hornburger P."/>
            <person name="Mueller R.-W."/>
            <person name="Bruemmer F."/>
            <person name="Labrenz M."/>
            <person name="Spormann A.M."/>
            <person name="Op Den Camp H."/>
            <person name="Overmann J."/>
            <person name="Amann R."/>
            <person name="Jetten M.S.M."/>
            <person name="Mascher T."/>
            <person name="Medema M.H."/>
            <person name="Devos D.P."/>
            <person name="Kaster A.-K."/>
            <person name="Ovreas L."/>
            <person name="Rohde M."/>
            <person name="Galperin M.Y."/>
            <person name="Jogler C."/>
        </authorList>
    </citation>
    <scope>NUCLEOTIDE SEQUENCE [LARGE SCALE GENOMIC DNA]</scope>
    <source>
        <strain evidence="6 7">Q31b</strain>
    </source>
</reference>
<dbReference type="InterPro" id="IPR002220">
    <property type="entry name" value="DapA-like"/>
</dbReference>
<feature type="active site" description="Proton donor/acceptor" evidence="4">
    <location>
        <position position="139"/>
    </location>
</feature>
<dbReference type="SMART" id="SM01130">
    <property type="entry name" value="DHDPS"/>
    <property type="match status" value="1"/>
</dbReference>
<dbReference type="RefSeq" id="WP_146602236.1">
    <property type="nucleotide sequence ID" value="NZ_SJPY01000009.1"/>
</dbReference>
<keyword evidence="7" id="KW-1185">Reference proteome</keyword>
<dbReference type="AlphaFoldDB" id="A0A5C6DJE2"/>
<dbReference type="GO" id="GO:0008747">
    <property type="term" value="F:N-acetylneuraminate lyase activity"/>
    <property type="evidence" value="ECO:0007669"/>
    <property type="project" value="TreeGrafter"/>
</dbReference>
<dbReference type="PANTHER" id="PTHR42849">
    <property type="entry name" value="N-ACETYLNEURAMINATE LYASE"/>
    <property type="match status" value="1"/>
</dbReference>
<dbReference type="CDD" id="cd00408">
    <property type="entry name" value="DHDPS-like"/>
    <property type="match status" value="1"/>
</dbReference>
<comment type="similarity">
    <text evidence="3">Belongs to the DapA family.</text>
</comment>
<keyword evidence="1 3" id="KW-0456">Lyase</keyword>
<dbReference type="OrthoDB" id="9782828at2"/>
<dbReference type="PANTHER" id="PTHR42849:SF1">
    <property type="entry name" value="N-ACETYLNEURAMINATE LYASE"/>
    <property type="match status" value="1"/>
</dbReference>
<dbReference type="InterPro" id="IPR020625">
    <property type="entry name" value="Schiff_base-form_aldolases_AS"/>
</dbReference>
<dbReference type="PRINTS" id="PR00146">
    <property type="entry name" value="DHPICSNTHASE"/>
</dbReference>
<dbReference type="EC" id="4.1.2.-" evidence="6"/>
<comment type="caution">
    <text evidence="6">The sequence shown here is derived from an EMBL/GenBank/DDBJ whole genome shotgun (WGS) entry which is preliminary data.</text>
</comment>
<dbReference type="Proteomes" id="UP000315471">
    <property type="component" value="Unassembled WGS sequence"/>
</dbReference>
<dbReference type="Pfam" id="PF00701">
    <property type="entry name" value="DHDPS"/>
    <property type="match status" value="1"/>
</dbReference>
<evidence type="ECO:0000256" key="3">
    <source>
        <dbReference type="PIRNR" id="PIRNR001365"/>
    </source>
</evidence>
<proteinExistence type="inferred from homology"/>
<evidence type="ECO:0000313" key="7">
    <source>
        <dbReference type="Proteomes" id="UP000315471"/>
    </source>
</evidence>
<evidence type="ECO:0000256" key="4">
    <source>
        <dbReference type="PIRSR" id="PIRSR001365-1"/>
    </source>
</evidence>
<evidence type="ECO:0000256" key="1">
    <source>
        <dbReference type="ARBA" id="ARBA00023239"/>
    </source>
</evidence>
<dbReference type="EMBL" id="SJPY01000009">
    <property type="protein sequence ID" value="TWU35701.1"/>
    <property type="molecule type" value="Genomic_DNA"/>
</dbReference>
<dbReference type="SUPFAM" id="SSF51569">
    <property type="entry name" value="Aldolase"/>
    <property type="match status" value="1"/>
</dbReference>
<dbReference type="GO" id="GO:0005829">
    <property type="term" value="C:cytosol"/>
    <property type="evidence" value="ECO:0007669"/>
    <property type="project" value="TreeGrafter"/>
</dbReference>
<dbReference type="GO" id="GO:0019262">
    <property type="term" value="P:N-acetylneuraminate catabolic process"/>
    <property type="evidence" value="ECO:0007669"/>
    <property type="project" value="TreeGrafter"/>
</dbReference>